<feature type="region of interest" description="Disordered" evidence="2">
    <location>
        <begin position="103"/>
        <end position="131"/>
    </location>
</feature>
<evidence type="ECO:0008006" key="6">
    <source>
        <dbReference type="Google" id="ProtNLM"/>
    </source>
</evidence>
<dbReference type="OrthoDB" id="1727301at2759"/>
<proteinExistence type="predicted"/>
<evidence type="ECO:0000256" key="1">
    <source>
        <dbReference type="PROSITE-ProRule" id="PRU10141"/>
    </source>
</evidence>
<dbReference type="Gramene" id="TVU30555">
    <property type="protein sequence ID" value="TVU30555"/>
    <property type="gene ID" value="EJB05_22185"/>
</dbReference>
<dbReference type="Gene3D" id="3.30.200.20">
    <property type="entry name" value="Phosphorylase Kinase, domain 1"/>
    <property type="match status" value="1"/>
</dbReference>
<reference evidence="4 5" key="1">
    <citation type="journal article" date="2019" name="Sci. Rep.">
        <title>A high-quality genome of Eragrostis curvula grass provides insights into Poaceae evolution and supports new strategies to enhance forage quality.</title>
        <authorList>
            <person name="Carballo J."/>
            <person name="Santos B.A.C.M."/>
            <person name="Zappacosta D."/>
            <person name="Garbus I."/>
            <person name="Selva J.P."/>
            <person name="Gallo C.A."/>
            <person name="Diaz A."/>
            <person name="Albertini E."/>
            <person name="Caccamo M."/>
            <person name="Echenique V."/>
        </authorList>
    </citation>
    <scope>NUCLEOTIDE SEQUENCE [LARGE SCALE GENOMIC DNA]</scope>
    <source>
        <strain evidence="5">cv. Victoria</strain>
        <tissue evidence="4">Leaf</tissue>
    </source>
</reference>
<keyword evidence="1" id="KW-0067">ATP-binding</keyword>
<gene>
    <name evidence="3" type="ORF">EJB05_22181</name>
    <name evidence="4" type="ORF">EJB05_22185</name>
</gene>
<dbReference type="InterPro" id="IPR011009">
    <property type="entry name" value="Kinase-like_dom_sf"/>
</dbReference>
<evidence type="ECO:0000313" key="5">
    <source>
        <dbReference type="Proteomes" id="UP000324897"/>
    </source>
</evidence>
<evidence type="ECO:0000313" key="3">
    <source>
        <dbReference type="EMBL" id="TVU30551.1"/>
    </source>
</evidence>
<accession>A0A5J9V3Q9</accession>
<keyword evidence="5" id="KW-1185">Reference proteome</keyword>
<feature type="binding site" evidence="1">
    <location>
        <position position="78"/>
    </location>
    <ligand>
        <name>ATP</name>
        <dbReference type="ChEBI" id="CHEBI:30616"/>
    </ligand>
</feature>
<dbReference type="AlphaFoldDB" id="A0A5J9V3Q9"/>
<organism evidence="4 5">
    <name type="scientific">Eragrostis curvula</name>
    <name type="common">weeping love grass</name>
    <dbReference type="NCBI Taxonomy" id="38414"/>
    <lineage>
        <taxon>Eukaryota</taxon>
        <taxon>Viridiplantae</taxon>
        <taxon>Streptophyta</taxon>
        <taxon>Embryophyta</taxon>
        <taxon>Tracheophyta</taxon>
        <taxon>Spermatophyta</taxon>
        <taxon>Magnoliopsida</taxon>
        <taxon>Liliopsida</taxon>
        <taxon>Poales</taxon>
        <taxon>Poaceae</taxon>
        <taxon>PACMAD clade</taxon>
        <taxon>Chloridoideae</taxon>
        <taxon>Eragrostideae</taxon>
        <taxon>Eragrostidinae</taxon>
        <taxon>Eragrostis</taxon>
    </lineage>
</organism>
<dbReference type="PROSITE" id="PS00107">
    <property type="entry name" value="PROTEIN_KINASE_ATP"/>
    <property type="match status" value="1"/>
</dbReference>
<dbReference type="SUPFAM" id="SSF56112">
    <property type="entry name" value="Protein kinase-like (PK-like)"/>
    <property type="match status" value="1"/>
</dbReference>
<keyword evidence="1" id="KW-0547">Nucleotide-binding</keyword>
<dbReference type="InterPro" id="IPR017441">
    <property type="entry name" value="Protein_kinase_ATP_BS"/>
</dbReference>
<dbReference type="Proteomes" id="UP000324897">
    <property type="component" value="Chromosome 1"/>
</dbReference>
<dbReference type="EMBL" id="RWGY01000011">
    <property type="protein sequence ID" value="TVU30555.1"/>
    <property type="molecule type" value="Genomic_DNA"/>
</dbReference>
<dbReference type="EMBL" id="RWGY01000011">
    <property type="protein sequence ID" value="TVU30551.1"/>
    <property type="molecule type" value="Genomic_DNA"/>
</dbReference>
<evidence type="ECO:0000256" key="2">
    <source>
        <dbReference type="SAM" id="MobiDB-lite"/>
    </source>
</evidence>
<protein>
    <recommendedName>
        <fullName evidence="6">Protein kinase domain-containing protein</fullName>
    </recommendedName>
</protein>
<comment type="caution">
    <text evidence="4">The sequence shown here is derived from an EMBL/GenBank/DDBJ whole genome shotgun (WGS) entry which is preliminary data.</text>
</comment>
<name>A0A5J9V3Q9_9POAL</name>
<evidence type="ECO:0000313" key="4">
    <source>
        <dbReference type="EMBL" id="TVU30555.1"/>
    </source>
</evidence>
<feature type="non-terminal residue" evidence="4">
    <location>
        <position position="1"/>
    </location>
</feature>
<sequence length="131" mass="13767">MGLCLSKQSSSPPPLAAVTAEAAAPARSADAAVDVPELTLRELRKATGSFSSARLIGKGHYATVYRASLRSGQAAAAKRLDLPGSCGRWDLDAVAVLRQQECHGGRPCDREKRRVQLRGATSRAPDGEVAV</sequence>
<dbReference type="GO" id="GO:0005524">
    <property type="term" value="F:ATP binding"/>
    <property type="evidence" value="ECO:0007669"/>
    <property type="project" value="UniProtKB-UniRule"/>
</dbReference>
<feature type="compositionally biased region" description="Basic and acidic residues" evidence="2">
    <location>
        <begin position="103"/>
        <end position="114"/>
    </location>
</feature>
<dbReference type="Gramene" id="TVU30551">
    <property type="protein sequence ID" value="TVU30551"/>
    <property type="gene ID" value="EJB05_22181"/>
</dbReference>